<evidence type="ECO:0000256" key="2">
    <source>
        <dbReference type="SAM" id="MobiDB-lite"/>
    </source>
</evidence>
<reference evidence="3 4" key="1">
    <citation type="journal article" date="2017" name="Genome Biol. Evol.">
        <title>Phytophthora megakarya and P. palmivora, closely related causal agents of cacao black pod rot, underwent increases in genome sizes and gene numbers by different mechanisms.</title>
        <authorList>
            <person name="Ali S.S."/>
            <person name="Shao J."/>
            <person name="Lary D.J."/>
            <person name="Kronmiller B."/>
            <person name="Shen D."/>
            <person name="Strem M.D."/>
            <person name="Amoako-Attah I."/>
            <person name="Akrofi A.Y."/>
            <person name="Begoude B.A."/>
            <person name="Ten Hoopen G.M."/>
            <person name="Coulibaly K."/>
            <person name="Kebe B.I."/>
            <person name="Melnick R.L."/>
            <person name="Guiltinan M.J."/>
            <person name="Tyler B.M."/>
            <person name="Meinhardt L.W."/>
            <person name="Bailey B.A."/>
        </authorList>
    </citation>
    <scope>NUCLEOTIDE SEQUENCE [LARGE SCALE GENOMIC DNA]</scope>
    <source>
        <strain evidence="4">sbr112.9</strain>
    </source>
</reference>
<evidence type="ECO:0000313" key="4">
    <source>
        <dbReference type="Proteomes" id="UP000237271"/>
    </source>
</evidence>
<feature type="compositionally biased region" description="Acidic residues" evidence="2">
    <location>
        <begin position="460"/>
        <end position="506"/>
    </location>
</feature>
<dbReference type="Proteomes" id="UP000237271">
    <property type="component" value="Unassembled WGS sequence"/>
</dbReference>
<dbReference type="PANTHER" id="PTHR23084">
    <property type="entry name" value="PHOSPHATIDYLINOSITOL-4-PHOSPHATE 5-KINASE RELATED"/>
    <property type="match status" value="1"/>
</dbReference>
<dbReference type="InterPro" id="IPR003409">
    <property type="entry name" value="MORN"/>
</dbReference>
<dbReference type="SUPFAM" id="SSF82185">
    <property type="entry name" value="Histone H3 K4-specific methyltransferase SET7/9 N-terminal domain"/>
    <property type="match status" value="1"/>
</dbReference>
<comment type="caution">
    <text evidence="3">The sequence shown here is derived from an EMBL/GenBank/DDBJ whole genome shotgun (WGS) entry which is preliminary data.</text>
</comment>
<keyword evidence="4" id="KW-1185">Reference proteome</keyword>
<dbReference type="AlphaFoldDB" id="A0A2P4X2R3"/>
<organism evidence="3 4">
    <name type="scientific">Phytophthora palmivora</name>
    <dbReference type="NCBI Taxonomy" id="4796"/>
    <lineage>
        <taxon>Eukaryota</taxon>
        <taxon>Sar</taxon>
        <taxon>Stramenopiles</taxon>
        <taxon>Oomycota</taxon>
        <taxon>Peronosporomycetes</taxon>
        <taxon>Peronosporales</taxon>
        <taxon>Peronosporaceae</taxon>
        <taxon>Phytophthora</taxon>
    </lineage>
</organism>
<name>A0A2P4X2R3_9STRA</name>
<dbReference type="PANTHER" id="PTHR23084:SF263">
    <property type="entry name" value="MORN REPEAT-CONTAINING PROTEIN 1"/>
    <property type="match status" value="1"/>
</dbReference>
<dbReference type="Gene3D" id="2.20.110.10">
    <property type="entry name" value="Histone H3 K4-specific methyltransferase SET7/9 N-terminal domain"/>
    <property type="match status" value="2"/>
</dbReference>
<sequence length="506" mass="58786">MPSLWSEHKKPKETPEDIRQKYLREILRRELEDKKRVDREMHNLVKQINALILKDRKSLVAYRRKAKDEDPRSVFYYRMLRRVGLPEVHARFAPWFLKSNQIQLNRWSAVLFNRLEQAFFAIPEQLSTVEIRMLDHQKHYDAIMKSSLTDLAAPDASKALEPRQKNQLLLQRAFRDCSFHVDEDIARKMQQQAAITGVKKPLSKLQTNQTSVYEEDEVDKLEIIPEVPVLYAPPGLAPQVRGQLESHGKHGYFTYNGRWKDGEMHGALGVYSFADGGKYRGEFVHNKPSGNGIVMYPNGVKYTGGFADGKFHGFGVMEMERGYRYEGEFQRGQRCGMGKLQMFQSGAVYEDKRNIFRKDWPPLLLGEAIRLIKREEADASWTQELWYRKLLRVRDDLRALDLQYAFWDAEEARMQREEEERIGILKRARREKREAEAAAKKAFMEQVQREAVGSSNGSSDGDDDDDDDDSEEDVEDNDDENSQDEGDEDEENDDSEDSEPNGDEED</sequence>
<protein>
    <submittedName>
        <fullName evidence="3">Uncharacterized protein</fullName>
    </submittedName>
</protein>
<evidence type="ECO:0000256" key="1">
    <source>
        <dbReference type="ARBA" id="ARBA00022737"/>
    </source>
</evidence>
<dbReference type="OrthoDB" id="423343at2759"/>
<keyword evidence="1" id="KW-0677">Repeat</keyword>
<accession>A0A2P4X2R3</accession>
<proteinExistence type="predicted"/>
<dbReference type="SMART" id="SM00698">
    <property type="entry name" value="MORN"/>
    <property type="match status" value="4"/>
</dbReference>
<dbReference type="EMBL" id="NCKW01017008">
    <property type="protein sequence ID" value="POM59837.1"/>
    <property type="molecule type" value="Genomic_DNA"/>
</dbReference>
<gene>
    <name evidence="3" type="ORF">PHPALM_31375</name>
</gene>
<feature type="region of interest" description="Disordered" evidence="2">
    <location>
        <begin position="439"/>
        <end position="506"/>
    </location>
</feature>
<dbReference type="Pfam" id="PF02493">
    <property type="entry name" value="MORN"/>
    <property type="match status" value="4"/>
</dbReference>
<evidence type="ECO:0000313" key="3">
    <source>
        <dbReference type="EMBL" id="POM59837.1"/>
    </source>
</evidence>